<accession>A0A9X2JDN0</accession>
<name>A0A9X2JDN0_9SPHI</name>
<dbReference type="PROSITE" id="PS51257">
    <property type="entry name" value="PROKAR_LIPOPROTEIN"/>
    <property type="match status" value="1"/>
</dbReference>
<evidence type="ECO:0008006" key="3">
    <source>
        <dbReference type="Google" id="ProtNLM"/>
    </source>
</evidence>
<organism evidence="1 2">
    <name type="scientific">Solitalea agri</name>
    <dbReference type="NCBI Taxonomy" id="2953739"/>
    <lineage>
        <taxon>Bacteria</taxon>
        <taxon>Pseudomonadati</taxon>
        <taxon>Bacteroidota</taxon>
        <taxon>Sphingobacteriia</taxon>
        <taxon>Sphingobacteriales</taxon>
        <taxon>Sphingobacteriaceae</taxon>
        <taxon>Solitalea</taxon>
    </lineage>
</organism>
<reference evidence="1" key="1">
    <citation type="submission" date="2022-06" db="EMBL/GenBank/DDBJ databases">
        <title>Solitalea sp. MAHUQ-68 isolated from rhizospheric soil.</title>
        <authorList>
            <person name="Huq M.A."/>
        </authorList>
    </citation>
    <scope>NUCLEOTIDE SEQUENCE</scope>
    <source>
        <strain evidence="1">MAHUQ-68</strain>
    </source>
</reference>
<gene>
    <name evidence="1" type="ORF">NF867_15785</name>
</gene>
<dbReference type="AlphaFoldDB" id="A0A9X2JDN0"/>
<dbReference type="Proteomes" id="UP001155182">
    <property type="component" value="Unassembled WGS sequence"/>
</dbReference>
<dbReference type="EMBL" id="JAMWYS010000053">
    <property type="protein sequence ID" value="MCO4294323.1"/>
    <property type="molecule type" value="Genomic_DNA"/>
</dbReference>
<evidence type="ECO:0000313" key="1">
    <source>
        <dbReference type="EMBL" id="MCO4294323.1"/>
    </source>
</evidence>
<dbReference type="RefSeq" id="WP_252589351.1">
    <property type="nucleotide sequence ID" value="NZ_JAMWYS010000053.1"/>
</dbReference>
<sequence length="116" mass="13550">MLKRLLLAVSILGLLSCNHNIKFEKIAWSTKDDVLPCACREQMLKDLTAHYKLVGLTTQELKNLLGEADFTDSNLVSYDIIIDYEHDIDPVYIKRLDFELSKDYTVKTYQIHEWKK</sequence>
<protein>
    <recommendedName>
        <fullName evidence="3">Lipoprotein</fullName>
    </recommendedName>
</protein>
<proteinExistence type="predicted"/>
<keyword evidence="2" id="KW-1185">Reference proteome</keyword>
<evidence type="ECO:0000313" key="2">
    <source>
        <dbReference type="Proteomes" id="UP001155182"/>
    </source>
</evidence>
<comment type="caution">
    <text evidence="1">The sequence shown here is derived from an EMBL/GenBank/DDBJ whole genome shotgun (WGS) entry which is preliminary data.</text>
</comment>